<dbReference type="PRINTS" id="PR00096">
    <property type="entry name" value="GATASE"/>
</dbReference>
<dbReference type="CDD" id="cd01741">
    <property type="entry name" value="GATase1_1"/>
    <property type="match status" value="1"/>
</dbReference>
<dbReference type="SUPFAM" id="SSF52317">
    <property type="entry name" value="Class I glutamine amidotransferase-like"/>
    <property type="match status" value="1"/>
</dbReference>
<proteinExistence type="predicted"/>
<organism evidence="2">
    <name type="scientific">marine metagenome</name>
    <dbReference type="NCBI Taxonomy" id="408172"/>
    <lineage>
        <taxon>unclassified sequences</taxon>
        <taxon>metagenomes</taxon>
        <taxon>ecological metagenomes</taxon>
    </lineage>
</organism>
<dbReference type="InterPro" id="IPR044992">
    <property type="entry name" value="ChyE-like"/>
</dbReference>
<dbReference type="PANTHER" id="PTHR42695">
    <property type="entry name" value="GLUTAMINE AMIDOTRANSFERASE YLR126C-RELATED"/>
    <property type="match status" value="1"/>
</dbReference>
<dbReference type="PROSITE" id="PS51273">
    <property type="entry name" value="GATASE_TYPE_1"/>
    <property type="match status" value="1"/>
</dbReference>
<gene>
    <name evidence="2" type="ORF">METZ01_LOCUS82205</name>
</gene>
<sequence>MGAGTRVILIDLLVERSEFGHGGNQEIVSPLASSGSVEVLLVTPQVQSEEAGRRAQENGEVAITEDDVPNWDDDFGFWAECDIEMGGNPVVFRRIAVPLHGDDTLTADWLGRISPDAVICTGSRHNVSIWEDWMGSGASLLRSSASMGVPTLGICFGHQLLCKALGATVERADTLSNGVWDLSLTNDGESDELFSSRRSGEGDSPVVLFTHRDHVMSVPDCCTLLGSTDHNGVAAVRVNGDGGIPLPAWGVQFHPEAAKARVERAFEWGHITREELEAFQREHDGAGILSSFAAVVTSR</sequence>
<accession>A0A381UNN4</accession>
<dbReference type="InterPro" id="IPR029062">
    <property type="entry name" value="Class_I_gatase-like"/>
</dbReference>
<protein>
    <recommendedName>
        <fullName evidence="1">Glutamine amidotransferase domain-containing protein</fullName>
    </recommendedName>
</protein>
<reference evidence="2" key="1">
    <citation type="submission" date="2018-05" db="EMBL/GenBank/DDBJ databases">
        <authorList>
            <person name="Lanie J.A."/>
            <person name="Ng W.-L."/>
            <person name="Kazmierczak K.M."/>
            <person name="Andrzejewski T.M."/>
            <person name="Davidsen T.M."/>
            <person name="Wayne K.J."/>
            <person name="Tettelin H."/>
            <person name="Glass J.I."/>
            <person name="Rusch D."/>
            <person name="Podicherti R."/>
            <person name="Tsui H.-C.T."/>
            <person name="Winkler M.E."/>
        </authorList>
    </citation>
    <scope>NUCLEOTIDE SEQUENCE</scope>
</reference>
<dbReference type="AlphaFoldDB" id="A0A381UNN4"/>
<evidence type="ECO:0000259" key="1">
    <source>
        <dbReference type="Pfam" id="PF00117"/>
    </source>
</evidence>
<dbReference type="InterPro" id="IPR017926">
    <property type="entry name" value="GATASE"/>
</dbReference>
<evidence type="ECO:0000313" key="2">
    <source>
        <dbReference type="EMBL" id="SVA29351.1"/>
    </source>
</evidence>
<dbReference type="Gene3D" id="3.40.50.880">
    <property type="match status" value="1"/>
</dbReference>
<dbReference type="Pfam" id="PF00117">
    <property type="entry name" value="GATase"/>
    <property type="match status" value="1"/>
</dbReference>
<dbReference type="EMBL" id="UINC01006741">
    <property type="protein sequence ID" value="SVA29351.1"/>
    <property type="molecule type" value="Genomic_DNA"/>
</dbReference>
<name>A0A381UNN4_9ZZZZ</name>
<feature type="domain" description="Glutamine amidotransferase" evidence="1">
    <location>
        <begin position="134"/>
        <end position="258"/>
    </location>
</feature>
<dbReference type="PANTHER" id="PTHR42695:SF5">
    <property type="entry name" value="GLUTAMINE AMIDOTRANSFERASE YLR126C-RELATED"/>
    <property type="match status" value="1"/>
</dbReference>
<dbReference type="GO" id="GO:0005829">
    <property type="term" value="C:cytosol"/>
    <property type="evidence" value="ECO:0007669"/>
    <property type="project" value="TreeGrafter"/>
</dbReference>